<name>A0A2U2I799_9BURK</name>
<dbReference type="AlphaFoldDB" id="A0A2U2I799"/>
<dbReference type="EMBL" id="PXWF02000017">
    <property type="protein sequence ID" value="PWF55622.1"/>
    <property type="molecule type" value="Genomic_DNA"/>
</dbReference>
<accession>A0A2U2I799</accession>
<protein>
    <submittedName>
        <fullName evidence="1">Uncharacterized protein</fullName>
    </submittedName>
</protein>
<evidence type="ECO:0000313" key="2">
    <source>
        <dbReference type="Proteomes" id="UP000241421"/>
    </source>
</evidence>
<gene>
    <name evidence="1" type="ORF">C7C56_000935</name>
</gene>
<comment type="caution">
    <text evidence="1">The sequence shown here is derived from an EMBL/GenBank/DDBJ whole genome shotgun (WGS) entry which is preliminary data.</text>
</comment>
<dbReference type="Proteomes" id="UP000241421">
    <property type="component" value="Unassembled WGS sequence"/>
</dbReference>
<keyword evidence="2" id="KW-1185">Reference proteome</keyword>
<sequence length="104" mass="10950">MIFATPEGGVNGGGERVAMLSHAGLLKSGARFQAATQERRAPIPFDAVYSTSGDQLRAIPLIVKEVNEAPANVRSDPTHFQPVGDASPDCLFVHGAALCRLPPL</sequence>
<proteinExistence type="predicted"/>
<organism evidence="1 2">
    <name type="scientific">Massilia glaciei</name>
    <dbReference type="NCBI Taxonomy" id="1524097"/>
    <lineage>
        <taxon>Bacteria</taxon>
        <taxon>Pseudomonadati</taxon>
        <taxon>Pseudomonadota</taxon>
        <taxon>Betaproteobacteria</taxon>
        <taxon>Burkholderiales</taxon>
        <taxon>Oxalobacteraceae</taxon>
        <taxon>Telluria group</taxon>
        <taxon>Massilia</taxon>
    </lineage>
</organism>
<evidence type="ECO:0000313" key="1">
    <source>
        <dbReference type="EMBL" id="PWF55622.1"/>
    </source>
</evidence>
<reference evidence="1 2" key="1">
    <citation type="submission" date="2018-04" db="EMBL/GenBank/DDBJ databases">
        <title>Massilia violaceinigra sp. nov., a novel purple-pigmented bacterium isolated from Tianshan glacier, Xinjiang, China.</title>
        <authorList>
            <person name="Wang H."/>
        </authorList>
    </citation>
    <scope>NUCLEOTIDE SEQUENCE [LARGE SCALE GENOMIC DNA]</scope>
    <source>
        <strain evidence="1 2">B448-2</strain>
    </source>
</reference>